<reference evidence="2" key="1">
    <citation type="submission" date="2013-09" db="EMBL/GenBank/DDBJ databases">
        <title>Corchorus olitorius genome sequencing.</title>
        <authorList>
            <person name="Alam M."/>
            <person name="Haque M.S."/>
            <person name="Islam M.S."/>
            <person name="Emdad E.M."/>
            <person name="Islam M.M."/>
            <person name="Ahmed B."/>
            <person name="Halim A."/>
            <person name="Hossen Q.M.M."/>
            <person name="Hossain M.Z."/>
            <person name="Ahmed R."/>
            <person name="Khan M.M."/>
            <person name="Islam R."/>
            <person name="Rashid M.M."/>
            <person name="Khan S.A."/>
            <person name="Rahman M.S."/>
            <person name="Alam M."/>
            <person name="Yahiya A.S."/>
            <person name="Khan M.S."/>
            <person name="Azam M.S."/>
            <person name="Haque T."/>
            <person name="Lashkar M.Z.H."/>
            <person name="Akhand A.I."/>
            <person name="Morshed G."/>
            <person name="Roy S."/>
            <person name="Uddin K.S."/>
            <person name="Rabeya T."/>
            <person name="Hossain A.S."/>
            <person name="Chowdhury A."/>
            <person name="Snigdha A.R."/>
            <person name="Mortoza M.S."/>
            <person name="Matin S.A."/>
            <person name="Hoque S.M.E."/>
            <person name="Islam M.K."/>
            <person name="Roy D.K."/>
            <person name="Haider R."/>
            <person name="Moosa M.M."/>
            <person name="Elias S.M."/>
            <person name="Hasan A.M."/>
            <person name="Jahan S."/>
            <person name="Shafiuddin M."/>
            <person name="Mahmood N."/>
            <person name="Shommy N.S."/>
        </authorList>
    </citation>
    <scope>NUCLEOTIDE SEQUENCE [LARGE SCALE GENOMIC DNA]</scope>
    <source>
        <strain evidence="2">cv. O-4</strain>
    </source>
</reference>
<evidence type="ECO:0000313" key="1">
    <source>
        <dbReference type="EMBL" id="OMP09268.1"/>
    </source>
</evidence>
<accession>A0A1R3KQG4</accession>
<protein>
    <submittedName>
        <fullName evidence="1">Uncharacterized protein</fullName>
    </submittedName>
</protein>
<name>A0A1R3KQG4_9ROSI</name>
<proteinExistence type="predicted"/>
<keyword evidence="2" id="KW-1185">Reference proteome</keyword>
<dbReference type="Proteomes" id="UP000187203">
    <property type="component" value="Unassembled WGS sequence"/>
</dbReference>
<gene>
    <name evidence="1" type="ORF">COLO4_05640</name>
</gene>
<comment type="caution">
    <text evidence="1">The sequence shown here is derived from an EMBL/GenBank/DDBJ whole genome shotgun (WGS) entry which is preliminary data.</text>
</comment>
<dbReference type="AlphaFoldDB" id="A0A1R3KQG4"/>
<evidence type="ECO:0000313" key="2">
    <source>
        <dbReference type="Proteomes" id="UP000187203"/>
    </source>
</evidence>
<sequence length="33" mass="3673">MDIDLLTTIQNDLFMARSRARKKSVLKGPIPSG</sequence>
<organism evidence="1 2">
    <name type="scientific">Corchorus olitorius</name>
    <dbReference type="NCBI Taxonomy" id="93759"/>
    <lineage>
        <taxon>Eukaryota</taxon>
        <taxon>Viridiplantae</taxon>
        <taxon>Streptophyta</taxon>
        <taxon>Embryophyta</taxon>
        <taxon>Tracheophyta</taxon>
        <taxon>Spermatophyta</taxon>
        <taxon>Magnoliopsida</taxon>
        <taxon>eudicotyledons</taxon>
        <taxon>Gunneridae</taxon>
        <taxon>Pentapetalae</taxon>
        <taxon>rosids</taxon>
        <taxon>malvids</taxon>
        <taxon>Malvales</taxon>
        <taxon>Malvaceae</taxon>
        <taxon>Grewioideae</taxon>
        <taxon>Apeibeae</taxon>
        <taxon>Corchorus</taxon>
    </lineage>
</organism>
<dbReference type="EMBL" id="AWUE01012394">
    <property type="protein sequence ID" value="OMP09268.1"/>
    <property type="molecule type" value="Genomic_DNA"/>
</dbReference>
<dbReference type="OrthoDB" id="10306159at2759"/>